<dbReference type="InterPro" id="IPR003362">
    <property type="entry name" value="Bact_transf"/>
</dbReference>
<gene>
    <name evidence="9" type="ORF">MYF79_27905</name>
</gene>
<dbReference type="EC" id="2.7.8.31" evidence="9"/>
<evidence type="ECO:0000256" key="7">
    <source>
        <dbReference type="SAM" id="Phobius"/>
    </source>
</evidence>
<evidence type="ECO:0000256" key="3">
    <source>
        <dbReference type="ARBA" id="ARBA00022679"/>
    </source>
</evidence>
<evidence type="ECO:0000256" key="4">
    <source>
        <dbReference type="ARBA" id="ARBA00022692"/>
    </source>
</evidence>
<dbReference type="InterPro" id="IPR017475">
    <property type="entry name" value="EPS_sugar_tfrase"/>
</dbReference>
<dbReference type="Gene3D" id="3.40.50.720">
    <property type="entry name" value="NAD(P)-binding Rossmann-like Domain"/>
    <property type="match status" value="1"/>
</dbReference>
<dbReference type="EMBL" id="CP095855">
    <property type="protein sequence ID" value="UPK68789.1"/>
    <property type="molecule type" value="Genomic_DNA"/>
</dbReference>
<dbReference type="SUPFAM" id="SSF51735">
    <property type="entry name" value="NAD(P)-binding Rossmann-fold domains"/>
    <property type="match status" value="1"/>
</dbReference>
<feature type="domain" description="Bacterial sugar transferase" evidence="8">
    <location>
        <begin position="273"/>
        <end position="461"/>
    </location>
</feature>
<dbReference type="PANTHER" id="PTHR30576">
    <property type="entry name" value="COLANIC BIOSYNTHESIS UDP-GLUCOSE LIPID CARRIER TRANSFERASE"/>
    <property type="match status" value="1"/>
</dbReference>
<dbReference type="Pfam" id="PF02397">
    <property type="entry name" value="Bac_transf"/>
    <property type="match status" value="1"/>
</dbReference>
<dbReference type="NCBIfam" id="TIGR03023">
    <property type="entry name" value="WcaJ_sugtrans"/>
    <property type="match status" value="1"/>
</dbReference>
<dbReference type="RefSeq" id="WP_247811156.1">
    <property type="nucleotide sequence ID" value="NZ_CP095855.1"/>
</dbReference>
<feature type="transmembrane region" description="Helical" evidence="7">
    <location>
        <begin position="108"/>
        <end position="127"/>
    </location>
</feature>
<evidence type="ECO:0000259" key="8">
    <source>
        <dbReference type="Pfam" id="PF02397"/>
    </source>
</evidence>
<keyword evidence="3 9" id="KW-0808">Transferase</keyword>
<dbReference type="Proteomes" id="UP000830198">
    <property type="component" value="Chromosome"/>
</dbReference>
<comment type="subcellular location">
    <subcellularLocation>
        <location evidence="1">Membrane</location>
        <topology evidence="1">Multi-pass membrane protein</topology>
    </subcellularLocation>
</comment>
<feature type="transmembrane region" description="Helical" evidence="7">
    <location>
        <begin position="44"/>
        <end position="64"/>
    </location>
</feature>
<keyword evidence="10" id="KW-1185">Reference proteome</keyword>
<evidence type="ECO:0000256" key="1">
    <source>
        <dbReference type="ARBA" id="ARBA00004141"/>
    </source>
</evidence>
<dbReference type="Pfam" id="PF13727">
    <property type="entry name" value="CoA_binding_3"/>
    <property type="match status" value="1"/>
</dbReference>
<dbReference type="InterPro" id="IPR036291">
    <property type="entry name" value="NAD(P)-bd_dom_sf"/>
</dbReference>
<keyword evidence="4 7" id="KW-0812">Transmembrane</keyword>
<comment type="similarity">
    <text evidence="2">Belongs to the bacterial sugar transferase family.</text>
</comment>
<feature type="transmembrane region" description="Helical" evidence="7">
    <location>
        <begin position="14"/>
        <end position="32"/>
    </location>
</feature>
<dbReference type="InterPro" id="IPR017473">
    <property type="entry name" value="Undecaprenyl-P_gluc_Ptfrase"/>
</dbReference>
<accession>A0ABY4I0H0</accession>
<dbReference type="GO" id="GO:0089702">
    <property type="term" value="F:undecaprenyl-phosphate glucose phosphotransferase activity"/>
    <property type="evidence" value="ECO:0007669"/>
    <property type="project" value="UniProtKB-EC"/>
</dbReference>
<evidence type="ECO:0000256" key="2">
    <source>
        <dbReference type="ARBA" id="ARBA00006464"/>
    </source>
</evidence>
<dbReference type="PANTHER" id="PTHR30576:SF0">
    <property type="entry name" value="UNDECAPRENYL-PHOSPHATE N-ACETYLGALACTOSAMINYL 1-PHOSPHATE TRANSFERASE-RELATED"/>
    <property type="match status" value="1"/>
</dbReference>
<feature type="transmembrane region" description="Helical" evidence="7">
    <location>
        <begin position="278"/>
        <end position="299"/>
    </location>
</feature>
<keyword evidence="6 7" id="KW-0472">Membrane</keyword>
<name>A0ABY4I0H0_CHIFI</name>
<reference evidence="9 10" key="1">
    <citation type="submission" date="2022-04" db="EMBL/GenBank/DDBJ databases">
        <title>The arsenic-methylating capacity of Chitinophaga filiformis YT5 during chitin decomposition.</title>
        <authorList>
            <person name="Chen G."/>
            <person name="Liang Y."/>
        </authorList>
    </citation>
    <scope>NUCLEOTIDE SEQUENCE [LARGE SCALE GENOMIC DNA]</scope>
    <source>
        <strain evidence="9 10">YT5</strain>
    </source>
</reference>
<evidence type="ECO:0000313" key="10">
    <source>
        <dbReference type="Proteomes" id="UP000830198"/>
    </source>
</evidence>
<protein>
    <submittedName>
        <fullName evidence="9">Undecaprenyl-phosphate glucose phosphotransferase</fullName>
        <ecNumber evidence="9">2.7.8.31</ecNumber>
    </submittedName>
</protein>
<keyword evidence="5 7" id="KW-1133">Transmembrane helix</keyword>
<sequence>MKRRIQTSQFLRQAVDYIVLTTAFLLTRQYIAAKGDVFLSNLNIFLLVVSLVTWTVTGTSLHLYDDYQKTTSYAIEFVAILKNVLLHVCVFSFLFFYFFKLYPYPRTFTLLYGGYLFTGIVTTKYIVKKSMLRWRATHHRNPTNVLIVGTGQTGMNFYHTITANNHFGYNCVGFVDDHSNAQINGRYLGKLSELTHILESNEIDDVIVALPETAKEQTAGIIMASERAAKRVKIIADVHQYCTPTSSMNLLGTIPLVNIRSCALDDPGHQRMKRAFDICLTLFIVVAFSWLFILIAILIKMTSRGPVLFKQERWGLKNKKITCYKFRSMKVQASEVDENGKFLQATRDDQRVTSIGRFLRKTNLDELPQCINVLMGNMSFVGPRPHATPLHIEARETVEHYMLRQMVKPGITGWAQVNGCRGETRFSGQMQKRVALDIWYIENYSFWLDCQIIFQTLMNMIKGDKNAY</sequence>
<feature type="transmembrane region" description="Helical" evidence="7">
    <location>
        <begin position="84"/>
        <end position="102"/>
    </location>
</feature>
<evidence type="ECO:0000256" key="6">
    <source>
        <dbReference type="ARBA" id="ARBA00023136"/>
    </source>
</evidence>
<dbReference type="NCBIfam" id="TIGR03025">
    <property type="entry name" value="EPS_sugtrans"/>
    <property type="match status" value="1"/>
</dbReference>
<proteinExistence type="inferred from homology"/>
<evidence type="ECO:0000313" key="9">
    <source>
        <dbReference type="EMBL" id="UPK68789.1"/>
    </source>
</evidence>
<organism evidence="9 10">
    <name type="scientific">Chitinophaga filiformis</name>
    <name type="common">Myxococcus filiformis</name>
    <name type="synonym">Flexibacter filiformis</name>
    <dbReference type="NCBI Taxonomy" id="104663"/>
    <lineage>
        <taxon>Bacteria</taxon>
        <taxon>Pseudomonadati</taxon>
        <taxon>Bacteroidota</taxon>
        <taxon>Chitinophagia</taxon>
        <taxon>Chitinophagales</taxon>
        <taxon>Chitinophagaceae</taxon>
        <taxon>Chitinophaga</taxon>
    </lineage>
</organism>
<evidence type="ECO:0000256" key="5">
    <source>
        <dbReference type="ARBA" id="ARBA00022989"/>
    </source>
</evidence>